<feature type="compositionally biased region" description="Basic and acidic residues" evidence="1">
    <location>
        <begin position="373"/>
        <end position="384"/>
    </location>
</feature>
<feature type="compositionally biased region" description="Low complexity" evidence="1">
    <location>
        <begin position="111"/>
        <end position="124"/>
    </location>
</feature>
<feature type="region of interest" description="Disordered" evidence="1">
    <location>
        <begin position="408"/>
        <end position="436"/>
    </location>
</feature>
<dbReference type="AlphaFoldDB" id="A0A1E3K3W6"/>
<evidence type="ECO:0000313" key="3">
    <source>
        <dbReference type="Proteomes" id="UP000095149"/>
    </source>
</evidence>
<sequence>MSDINRNPKRPPLRRMSKWFYNASSASGQDPTLSAADSAYYSDTRSFRSSRYGSKADLTDLGSPRHDKEGWYNKTRKRMGSILPFASLSRKRDHSFISEDDLQDGYDSRSDGNQSDSSYSSYSSAPREEIAINLEEDYDSLPPSLIEFHIPHELHNIAEDADVEQREEASSHSSTRTINPSLHHPTPIRPQVFPGHVEDAWDEKHAEYGHIDNSKSQAGGHVASSRPDHDGEVHQDVEREVSREGSVDRRSSPHSSRRSLGTTSTTSSRQQIRSLFTSPASTVRSLVATAKGKLFHARANKSPNLMRKQGIRDLSDIYNRSSTGLATDMDETLDIDPLRSHPIQEERRGLDVMSHWESVGADLNSHAVVRSEGGHHDTAADHHGSQSQGSSDLEIGVARSVGWRLDEDSVTDSNATPVDVFSPDRTPASSNTSWQDSRDDLSISFNHGDLGERRRDGVVFLDRSTMPSMLNDVLSGYSSSTSFFYFTDYSPISLYKISQKDKRLSSVSHISKMRDDTPQLKVDYGPSWLMPDNSGRTVHEVLLEEQAKRDARLEAVREKFEEQSRYLRDLMSDEGQIDVGDASYLSQHLL</sequence>
<protein>
    <submittedName>
        <fullName evidence="2">Uncharacterized protein</fullName>
    </submittedName>
</protein>
<dbReference type="EMBL" id="MEKH01000005">
    <property type="protein sequence ID" value="ODO07928.1"/>
    <property type="molecule type" value="Genomic_DNA"/>
</dbReference>
<feature type="region of interest" description="Disordered" evidence="1">
    <location>
        <begin position="45"/>
        <end position="72"/>
    </location>
</feature>
<gene>
    <name evidence="2" type="ORF">I350_03509</name>
</gene>
<feature type="region of interest" description="Disordered" evidence="1">
    <location>
        <begin position="99"/>
        <end position="126"/>
    </location>
</feature>
<name>A0A1E3K3W6_9TREE</name>
<dbReference type="OrthoDB" id="10355737at2759"/>
<organism evidence="2 3">
    <name type="scientific">Cryptococcus amylolentus CBS 6273</name>
    <dbReference type="NCBI Taxonomy" id="1296118"/>
    <lineage>
        <taxon>Eukaryota</taxon>
        <taxon>Fungi</taxon>
        <taxon>Dikarya</taxon>
        <taxon>Basidiomycota</taxon>
        <taxon>Agaricomycotina</taxon>
        <taxon>Tremellomycetes</taxon>
        <taxon>Tremellales</taxon>
        <taxon>Cryptococcaceae</taxon>
        <taxon>Cryptococcus</taxon>
    </lineage>
</organism>
<reference evidence="2 3" key="1">
    <citation type="submission" date="2016-06" db="EMBL/GenBank/DDBJ databases">
        <title>Evolution of pathogenesis and genome organization in the Tremellales.</title>
        <authorList>
            <person name="Cuomo C."/>
            <person name="Litvintseva A."/>
            <person name="Heitman J."/>
            <person name="Chen Y."/>
            <person name="Sun S."/>
            <person name="Springer D."/>
            <person name="Dromer F."/>
            <person name="Young S."/>
            <person name="Zeng Q."/>
            <person name="Chapman S."/>
            <person name="Gujja S."/>
            <person name="Saif S."/>
            <person name="Birren B."/>
        </authorList>
    </citation>
    <scope>NUCLEOTIDE SEQUENCE [LARGE SCALE GENOMIC DNA]</scope>
    <source>
        <strain evidence="2 3">CBS 6273</strain>
    </source>
</reference>
<evidence type="ECO:0000256" key="1">
    <source>
        <dbReference type="SAM" id="MobiDB-lite"/>
    </source>
</evidence>
<feature type="compositionally biased region" description="Basic and acidic residues" evidence="1">
    <location>
        <begin position="226"/>
        <end position="251"/>
    </location>
</feature>
<feature type="compositionally biased region" description="Basic and acidic residues" evidence="1">
    <location>
        <begin position="161"/>
        <end position="170"/>
    </location>
</feature>
<feature type="compositionally biased region" description="Low complexity" evidence="1">
    <location>
        <begin position="258"/>
        <end position="273"/>
    </location>
</feature>
<feature type="region of interest" description="Disordered" evidence="1">
    <location>
        <begin position="211"/>
        <end position="273"/>
    </location>
</feature>
<dbReference type="Proteomes" id="UP000095149">
    <property type="component" value="Unassembled WGS sequence"/>
</dbReference>
<evidence type="ECO:0000313" key="2">
    <source>
        <dbReference type="EMBL" id="ODO07928.1"/>
    </source>
</evidence>
<feature type="region of interest" description="Disordered" evidence="1">
    <location>
        <begin position="373"/>
        <end position="393"/>
    </location>
</feature>
<feature type="region of interest" description="Disordered" evidence="1">
    <location>
        <begin position="161"/>
        <end position="193"/>
    </location>
</feature>
<accession>A0A1E3K3W6</accession>
<feature type="compositionally biased region" description="Polar residues" evidence="1">
    <location>
        <begin position="171"/>
        <end position="180"/>
    </location>
</feature>
<proteinExistence type="predicted"/>
<comment type="caution">
    <text evidence="2">The sequence shown here is derived from an EMBL/GenBank/DDBJ whole genome shotgun (WGS) entry which is preliminary data.</text>
</comment>